<evidence type="ECO:0000256" key="1">
    <source>
        <dbReference type="SAM" id="SignalP"/>
    </source>
</evidence>
<gene>
    <name evidence="2" type="ORF">JOB18_047213</name>
</gene>
<dbReference type="Proteomes" id="UP000693946">
    <property type="component" value="Unassembled WGS sequence"/>
</dbReference>
<dbReference type="GO" id="GO:0009267">
    <property type="term" value="P:cellular response to starvation"/>
    <property type="evidence" value="ECO:0007669"/>
    <property type="project" value="InterPro"/>
</dbReference>
<keyword evidence="3" id="KW-1185">Reference proteome</keyword>
<evidence type="ECO:0000313" key="2">
    <source>
        <dbReference type="EMBL" id="KAG7468865.1"/>
    </source>
</evidence>
<reference evidence="2 3" key="1">
    <citation type="journal article" date="2021" name="Sci. Rep.">
        <title>Chromosome anchoring in Senegalese sole (Solea senegalensis) reveals sex-associated markers and genome rearrangements in flatfish.</title>
        <authorList>
            <person name="Guerrero-Cozar I."/>
            <person name="Gomez-Garrido J."/>
            <person name="Berbel C."/>
            <person name="Martinez-Blanch J.F."/>
            <person name="Alioto T."/>
            <person name="Claros M.G."/>
            <person name="Gagnaire P.A."/>
            <person name="Manchado M."/>
        </authorList>
    </citation>
    <scope>NUCLEOTIDE SEQUENCE [LARGE SCALE GENOMIC DNA]</scope>
    <source>
        <strain evidence="2">Sse05_10M</strain>
    </source>
</reference>
<accession>A0AAV6PL03</accession>
<dbReference type="InterPro" id="IPR009106">
    <property type="entry name" value="CART"/>
</dbReference>
<evidence type="ECO:0000313" key="3">
    <source>
        <dbReference type="Proteomes" id="UP000693946"/>
    </source>
</evidence>
<dbReference type="GO" id="GO:0008343">
    <property type="term" value="P:adult feeding behavior"/>
    <property type="evidence" value="ECO:0007669"/>
    <property type="project" value="InterPro"/>
</dbReference>
<proteinExistence type="predicted"/>
<dbReference type="Pfam" id="PF06373">
    <property type="entry name" value="CART"/>
    <property type="match status" value="1"/>
</dbReference>
<protein>
    <submittedName>
        <fullName evidence="2">Cocaine-and amphetamine-regulated transcript protein-like</fullName>
    </submittedName>
</protein>
<dbReference type="CDD" id="cd22741">
    <property type="entry name" value="CART_CTD-like"/>
    <property type="match status" value="1"/>
</dbReference>
<dbReference type="PANTHER" id="PTHR16655:SF5">
    <property type="entry name" value="COCAINE- AND AMPHETAMINE-REGULATED TRANSCRIPT 2-RELATED"/>
    <property type="match status" value="1"/>
</dbReference>
<comment type="caution">
    <text evidence="2">The sequence shown here is derived from an EMBL/GenBank/DDBJ whole genome shotgun (WGS) entry which is preliminary data.</text>
</comment>
<dbReference type="AlphaFoldDB" id="A0AAV6PL03"/>
<dbReference type="GO" id="GO:0043410">
    <property type="term" value="P:positive regulation of MAPK cascade"/>
    <property type="evidence" value="ECO:0007669"/>
    <property type="project" value="InterPro"/>
</dbReference>
<sequence length="160" mass="17735">MKLRPQPRFLVLFLSVNGGDVIGAGWGRCCQFKHPTRLRADQKLNGAPRAVFAFVVSDTNMWARAVVCAALLSVICPSGSTEAERDVQDTRSNTNRLLGALHEVLEKLQTNRIHLWEKKYGQVPSCDLGEHCAVRKGSRIGKMCDCPRGASCHFLLLKCL</sequence>
<feature type="chain" id="PRO_5043809361" evidence="1">
    <location>
        <begin position="24"/>
        <end position="160"/>
    </location>
</feature>
<dbReference type="EMBL" id="JAGKHQ010000395">
    <property type="protein sequence ID" value="KAG7468865.1"/>
    <property type="molecule type" value="Genomic_DNA"/>
</dbReference>
<feature type="signal peptide" evidence="1">
    <location>
        <begin position="1"/>
        <end position="23"/>
    </location>
</feature>
<keyword evidence="1" id="KW-0732">Signal</keyword>
<dbReference type="PANTHER" id="PTHR16655">
    <property type="entry name" value="COCAINE AND AMPHETAMINE REGULATED TRANSCRIPT PROTEIN"/>
    <property type="match status" value="1"/>
</dbReference>
<dbReference type="GO" id="GO:0032099">
    <property type="term" value="P:negative regulation of appetite"/>
    <property type="evidence" value="ECO:0007669"/>
    <property type="project" value="InterPro"/>
</dbReference>
<organism evidence="2 3">
    <name type="scientific">Solea senegalensis</name>
    <name type="common">Senegalese sole</name>
    <dbReference type="NCBI Taxonomy" id="28829"/>
    <lineage>
        <taxon>Eukaryota</taxon>
        <taxon>Metazoa</taxon>
        <taxon>Chordata</taxon>
        <taxon>Craniata</taxon>
        <taxon>Vertebrata</taxon>
        <taxon>Euteleostomi</taxon>
        <taxon>Actinopterygii</taxon>
        <taxon>Neopterygii</taxon>
        <taxon>Teleostei</taxon>
        <taxon>Neoteleostei</taxon>
        <taxon>Acanthomorphata</taxon>
        <taxon>Carangaria</taxon>
        <taxon>Pleuronectiformes</taxon>
        <taxon>Pleuronectoidei</taxon>
        <taxon>Soleidae</taxon>
        <taxon>Solea</taxon>
    </lineage>
</organism>
<name>A0AAV6PL03_SOLSE</name>
<dbReference type="GO" id="GO:0007186">
    <property type="term" value="P:G protein-coupled receptor signaling pathway"/>
    <property type="evidence" value="ECO:0007669"/>
    <property type="project" value="InterPro"/>
</dbReference>
<dbReference type="GO" id="GO:0005615">
    <property type="term" value="C:extracellular space"/>
    <property type="evidence" value="ECO:0007669"/>
    <property type="project" value="InterPro"/>
</dbReference>